<comment type="caution">
    <text evidence="3">The sequence shown here is derived from an EMBL/GenBank/DDBJ whole genome shotgun (WGS) entry which is preliminary data.</text>
</comment>
<keyword evidence="3" id="KW-0223">Dioxygenase</keyword>
<keyword evidence="4" id="KW-1185">Reference proteome</keyword>
<dbReference type="InterPro" id="IPR050231">
    <property type="entry name" value="Iron_ascorbate_oxido_reductase"/>
</dbReference>
<dbReference type="Gene3D" id="2.60.120.330">
    <property type="entry name" value="B-lactam Antibiotic, Isopenicillin N Synthase, Chain"/>
    <property type="match status" value="1"/>
</dbReference>
<sequence>MCLELPEQDLRDSHKPGSSKTVYYRYEATRKAQGLFMPVHVDRGTFSILFSQPVCALQVLHKSGVFKRVQHQSYTLIVNVGQCLELLTGGLFKSTIYHVVTPPQDQKHCLRMGAFYFWRPNDDYILEPFKSPVLEKLAMDKPLDTSATYNTTEFP</sequence>
<evidence type="ECO:0000313" key="3">
    <source>
        <dbReference type="EMBL" id="KAK9776848.1"/>
    </source>
</evidence>
<dbReference type="PANTHER" id="PTHR47990">
    <property type="entry name" value="2-OXOGLUTARATE (2OG) AND FE(II)-DEPENDENT OXYGENASE SUPERFAMILY PROTEIN-RELATED"/>
    <property type="match status" value="1"/>
</dbReference>
<keyword evidence="3" id="KW-0560">Oxidoreductase</keyword>
<dbReference type="EMBL" id="JARVKM010000025">
    <property type="protein sequence ID" value="KAK9776848.1"/>
    <property type="molecule type" value="Genomic_DNA"/>
</dbReference>
<dbReference type="Pfam" id="PF03171">
    <property type="entry name" value="2OG-FeII_Oxy"/>
    <property type="match status" value="1"/>
</dbReference>
<dbReference type="SUPFAM" id="SSF51197">
    <property type="entry name" value="Clavaminate synthase-like"/>
    <property type="match status" value="1"/>
</dbReference>
<reference evidence="3 4" key="1">
    <citation type="submission" date="2024-02" db="EMBL/GenBank/DDBJ databases">
        <title>First draft genome assembly of two strains of Seiridium cardinale.</title>
        <authorList>
            <person name="Emiliani G."/>
            <person name="Scali E."/>
        </authorList>
    </citation>
    <scope>NUCLEOTIDE SEQUENCE [LARGE SCALE GENOMIC DNA]</scope>
    <source>
        <strain evidence="3 4">BM-138-000479</strain>
    </source>
</reference>
<organism evidence="3 4">
    <name type="scientific">Seiridium cardinale</name>
    <dbReference type="NCBI Taxonomy" id="138064"/>
    <lineage>
        <taxon>Eukaryota</taxon>
        <taxon>Fungi</taxon>
        <taxon>Dikarya</taxon>
        <taxon>Ascomycota</taxon>
        <taxon>Pezizomycotina</taxon>
        <taxon>Sordariomycetes</taxon>
        <taxon>Xylariomycetidae</taxon>
        <taxon>Amphisphaeriales</taxon>
        <taxon>Sporocadaceae</taxon>
        <taxon>Seiridium</taxon>
    </lineage>
</organism>
<comment type="similarity">
    <text evidence="1">Belongs to the iron/ascorbate-dependent oxidoreductase family.</text>
</comment>
<dbReference type="InterPro" id="IPR044861">
    <property type="entry name" value="IPNS-like_FE2OG_OXY"/>
</dbReference>
<evidence type="ECO:0000313" key="4">
    <source>
        <dbReference type="Proteomes" id="UP001465668"/>
    </source>
</evidence>
<evidence type="ECO:0000259" key="2">
    <source>
        <dbReference type="Pfam" id="PF03171"/>
    </source>
</evidence>
<feature type="domain" description="Isopenicillin N synthase-like Fe(2+) 2OG dioxygenase" evidence="2">
    <location>
        <begin position="35"/>
        <end position="120"/>
    </location>
</feature>
<name>A0ABR2XSS8_9PEZI</name>
<gene>
    <name evidence="3" type="ORF">SCAR479_06586</name>
</gene>
<protein>
    <submittedName>
        <fullName evidence="3">Fe2OG dioxygenase domain-containing protein</fullName>
    </submittedName>
</protein>
<dbReference type="InterPro" id="IPR027443">
    <property type="entry name" value="IPNS-like_sf"/>
</dbReference>
<proteinExistence type="inferred from homology"/>
<accession>A0ABR2XSS8</accession>
<evidence type="ECO:0000256" key="1">
    <source>
        <dbReference type="ARBA" id="ARBA00008056"/>
    </source>
</evidence>
<dbReference type="GO" id="GO:0051213">
    <property type="term" value="F:dioxygenase activity"/>
    <property type="evidence" value="ECO:0007669"/>
    <property type="project" value="UniProtKB-KW"/>
</dbReference>
<dbReference type="Proteomes" id="UP001465668">
    <property type="component" value="Unassembled WGS sequence"/>
</dbReference>